<proteinExistence type="predicted"/>
<evidence type="ECO:0000313" key="2">
    <source>
        <dbReference type="Proteomes" id="UP001384579"/>
    </source>
</evidence>
<feature type="non-terminal residue" evidence="1">
    <location>
        <position position="285"/>
    </location>
</feature>
<dbReference type="EMBL" id="JBBLXS010000578">
    <property type="protein sequence ID" value="MEK0188315.1"/>
    <property type="molecule type" value="Genomic_DNA"/>
</dbReference>
<gene>
    <name evidence="1" type="ORF">WMG39_26240</name>
</gene>
<sequence>MTLRDDIEQWRSKIAQLLEAMDEVHACADRLSECPASELGWKFSTLLEMCEERLSEVERVREELGEIQNRWGFGAMRNQSFLSSIIHPTIKLANTAINDLSIQDAIAKSEIFLTTAIESGVPTWLALELANLPGDSWMLYENPNATERLTDLTQNPASDYYQQKPDKKLQGDQGEVALLKMLLDSDNIENLQSSLQIKPKLHFQNGKYYPCEPDFYLTSHRVICDAKAYKPSSINGIKAAAKKYVNYLQENGGGEVKFYVPRDTYAKCQHKLNRLQSQENGVNVT</sequence>
<protein>
    <submittedName>
        <fullName evidence="1">Uncharacterized protein</fullName>
    </submittedName>
</protein>
<keyword evidence="2" id="KW-1185">Reference proteome</keyword>
<name>A0ABU8YVH1_9CYAN</name>
<comment type="caution">
    <text evidence="1">The sequence shown here is derived from an EMBL/GenBank/DDBJ whole genome shotgun (WGS) entry which is preliminary data.</text>
</comment>
<accession>A0ABU8YVH1</accession>
<organism evidence="1 2">
    <name type="scientific">Microcoleus anatoxicus PTRS2</name>
    <dbReference type="NCBI Taxonomy" id="2705321"/>
    <lineage>
        <taxon>Bacteria</taxon>
        <taxon>Bacillati</taxon>
        <taxon>Cyanobacteriota</taxon>
        <taxon>Cyanophyceae</taxon>
        <taxon>Oscillatoriophycideae</taxon>
        <taxon>Oscillatoriales</taxon>
        <taxon>Microcoleaceae</taxon>
        <taxon>Microcoleus</taxon>
        <taxon>Microcoleus anatoxicus</taxon>
    </lineage>
</organism>
<dbReference type="Proteomes" id="UP001384579">
    <property type="component" value="Unassembled WGS sequence"/>
</dbReference>
<dbReference type="RefSeq" id="WP_340542050.1">
    <property type="nucleotide sequence ID" value="NZ_JBBLXS010000578.1"/>
</dbReference>
<reference evidence="1 2" key="1">
    <citation type="journal article" date="2020" name="Harmful Algae">
        <title>Molecular and morphological characterization of a novel dihydroanatoxin-a producing Microcoleus species (cyanobacteria) from the Russian River, California, USA.</title>
        <authorList>
            <person name="Conklin K.Y."/>
            <person name="Stancheva R."/>
            <person name="Otten T.G."/>
            <person name="Fadness R."/>
            <person name="Boyer G.L."/>
            <person name="Read B."/>
            <person name="Zhang X."/>
            <person name="Sheath R.G."/>
        </authorList>
    </citation>
    <scope>NUCLEOTIDE SEQUENCE [LARGE SCALE GENOMIC DNA]</scope>
    <source>
        <strain evidence="1 2">PTRS2</strain>
    </source>
</reference>
<evidence type="ECO:0000313" key="1">
    <source>
        <dbReference type="EMBL" id="MEK0188315.1"/>
    </source>
</evidence>